<feature type="domain" description="Pvc16 N-terminal" evidence="1">
    <location>
        <begin position="50"/>
        <end position="227"/>
    </location>
</feature>
<organism evidence="2 3">
    <name type="scientific">Trinickia dinghuensis</name>
    <dbReference type="NCBI Taxonomy" id="2291023"/>
    <lineage>
        <taxon>Bacteria</taxon>
        <taxon>Pseudomonadati</taxon>
        <taxon>Pseudomonadota</taxon>
        <taxon>Betaproteobacteria</taxon>
        <taxon>Burkholderiales</taxon>
        <taxon>Burkholderiaceae</taxon>
        <taxon>Trinickia</taxon>
    </lineage>
</organism>
<dbReference type="EMBL" id="QRGA01000010">
    <property type="protein sequence ID" value="RDU97348.1"/>
    <property type="molecule type" value="Genomic_DNA"/>
</dbReference>
<evidence type="ECO:0000259" key="1">
    <source>
        <dbReference type="Pfam" id="PF14065"/>
    </source>
</evidence>
<evidence type="ECO:0000313" key="2">
    <source>
        <dbReference type="EMBL" id="RDU97348.1"/>
    </source>
</evidence>
<dbReference type="OrthoDB" id="8779866at2"/>
<comment type="caution">
    <text evidence="2">The sequence shown here is derived from an EMBL/GenBank/DDBJ whole genome shotgun (WGS) entry which is preliminary data.</text>
</comment>
<dbReference type="Proteomes" id="UP000256838">
    <property type="component" value="Unassembled WGS sequence"/>
</dbReference>
<evidence type="ECO:0000313" key="3">
    <source>
        <dbReference type="Proteomes" id="UP000256838"/>
    </source>
</evidence>
<dbReference type="AlphaFoldDB" id="A0A3D8JW38"/>
<name>A0A3D8JW38_9BURK</name>
<protein>
    <submittedName>
        <fullName evidence="2">DUF4255 domain-containing protein</fullName>
    </submittedName>
</protein>
<dbReference type="InterPro" id="IPR025351">
    <property type="entry name" value="Pvc16_N"/>
</dbReference>
<keyword evidence="3" id="KW-1185">Reference proteome</keyword>
<proteinExistence type="predicted"/>
<gene>
    <name evidence="2" type="ORF">DWV00_19155</name>
</gene>
<sequence>MQLIINRQTTMRNRRCDEKNRGDVSRKRLPIIEIDMGTLIVEPPGVIPRVSKALSALIAAEIGMGQFSDWSITFESPAELDGSGGPRLSLYLYLIKPNAAMRNLAGVVEQSDRSSGGGGIQAQIVPPPSVVDLHYMIVPYSHSAELELEISDCLIRALDRCGVIPEKYLDDGLKKAGNTDMRIAPESATIHTLRDLWSCFPQKMFRLTRLYSVCPVRVPAGVPADTTLVREVRINSPLDSDRL</sequence>
<reference evidence="2 3" key="1">
    <citation type="submission" date="2018-08" db="EMBL/GenBank/DDBJ databases">
        <title>Paraburkholderia sp. DHOM06 isolated from forest soil.</title>
        <authorList>
            <person name="Gao Z.-H."/>
            <person name="Qiu L.-H."/>
        </authorList>
    </citation>
    <scope>NUCLEOTIDE SEQUENCE [LARGE SCALE GENOMIC DNA]</scope>
    <source>
        <strain evidence="2 3">DHOM06</strain>
    </source>
</reference>
<dbReference type="Pfam" id="PF14065">
    <property type="entry name" value="Pvc16_N"/>
    <property type="match status" value="1"/>
</dbReference>
<accession>A0A3D8JW38</accession>